<dbReference type="AlphaFoldDB" id="A0A2T6ZSF8"/>
<evidence type="ECO:0000256" key="1">
    <source>
        <dbReference type="SAM" id="SignalP"/>
    </source>
</evidence>
<evidence type="ECO:0000313" key="3">
    <source>
        <dbReference type="Proteomes" id="UP000244722"/>
    </source>
</evidence>
<dbReference type="Proteomes" id="UP000244722">
    <property type="component" value="Unassembled WGS sequence"/>
</dbReference>
<sequence length="122" mass="12855">MRFSTLAVSIFLAASSVTAQRLNITLWNLPNYQAGEGVAAAGNPVSVNIGEDTPLGPANSNLVDSAKIQDRYVCLFYGGYTGGKCIEGEDDFECVEGDTPALTLPNTFECIRCFGPGAACPK</sequence>
<evidence type="ECO:0000313" key="2">
    <source>
        <dbReference type="EMBL" id="PUU78425.1"/>
    </source>
</evidence>
<keyword evidence="3" id="KW-1185">Reference proteome</keyword>
<gene>
    <name evidence="2" type="ORF">B9Z19DRAFT_1126763</name>
</gene>
<dbReference type="OrthoDB" id="5312328at2759"/>
<dbReference type="EMBL" id="NESQ01000119">
    <property type="protein sequence ID" value="PUU78425.1"/>
    <property type="molecule type" value="Genomic_DNA"/>
</dbReference>
<name>A0A2T6ZSF8_TUBBO</name>
<feature type="chain" id="PRO_5015693348" evidence="1">
    <location>
        <begin position="20"/>
        <end position="122"/>
    </location>
</feature>
<feature type="signal peptide" evidence="1">
    <location>
        <begin position="1"/>
        <end position="19"/>
    </location>
</feature>
<accession>A0A2T6ZSF8</accession>
<protein>
    <submittedName>
        <fullName evidence="2">Uncharacterized protein</fullName>
    </submittedName>
</protein>
<keyword evidence="1" id="KW-0732">Signal</keyword>
<proteinExistence type="predicted"/>
<reference evidence="2 3" key="1">
    <citation type="submission" date="2017-04" db="EMBL/GenBank/DDBJ databases">
        <title>Draft genome sequence of Tuber borchii Vittad., a whitish edible truffle.</title>
        <authorList>
            <consortium name="DOE Joint Genome Institute"/>
            <person name="Murat C."/>
            <person name="Kuo A."/>
            <person name="Barry K.W."/>
            <person name="Clum A."/>
            <person name="Dockter R.B."/>
            <person name="Fauchery L."/>
            <person name="Iotti M."/>
            <person name="Kohler A."/>
            <person name="Labutti K."/>
            <person name="Lindquist E.A."/>
            <person name="Lipzen A."/>
            <person name="Ohm R.A."/>
            <person name="Wang M."/>
            <person name="Grigoriev I.V."/>
            <person name="Zambonelli A."/>
            <person name="Martin F.M."/>
        </authorList>
    </citation>
    <scope>NUCLEOTIDE SEQUENCE [LARGE SCALE GENOMIC DNA]</scope>
    <source>
        <strain evidence="2 3">Tbo3840</strain>
    </source>
</reference>
<organism evidence="2 3">
    <name type="scientific">Tuber borchii</name>
    <name type="common">White truffle</name>
    <dbReference type="NCBI Taxonomy" id="42251"/>
    <lineage>
        <taxon>Eukaryota</taxon>
        <taxon>Fungi</taxon>
        <taxon>Dikarya</taxon>
        <taxon>Ascomycota</taxon>
        <taxon>Pezizomycotina</taxon>
        <taxon>Pezizomycetes</taxon>
        <taxon>Pezizales</taxon>
        <taxon>Tuberaceae</taxon>
        <taxon>Tuber</taxon>
    </lineage>
</organism>
<comment type="caution">
    <text evidence="2">The sequence shown here is derived from an EMBL/GenBank/DDBJ whole genome shotgun (WGS) entry which is preliminary data.</text>
</comment>